<keyword evidence="3" id="KW-1185">Reference proteome</keyword>
<dbReference type="InterPro" id="IPR033469">
    <property type="entry name" value="CYTH-like_dom_sf"/>
</dbReference>
<dbReference type="Proteomes" id="UP001379945">
    <property type="component" value="Unassembled WGS sequence"/>
</dbReference>
<dbReference type="PANTHER" id="PTHR39569:SF1">
    <property type="entry name" value="INORGANIC TRIPHOSPHATASE"/>
    <property type="match status" value="1"/>
</dbReference>
<reference evidence="2 3" key="1">
    <citation type="submission" date="2024-04" db="EMBL/GenBank/DDBJ databases">
        <title>Novel species of the genus Ideonella isolated from streams.</title>
        <authorList>
            <person name="Lu H."/>
        </authorList>
    </citation>
    <scope>NUCLEOTIDE SEQUENCE [LARGE SCALE GENOMIC DNA]</scope>
    <source>
        <strain evidence="2 3">LYT19W</strain>
    </source>
</reference>
<evidence type="ECO:0000313" key="2">
    <source>
        <dbReference type="EMBL" id="MEK8045088.1"/>
    </source>
</evidence>
<dbReference type="Gene3D" id="2.40.320.10">
    <property type="entry name" value="Hypothetical Protein Pfu-838710-001"/>
    <property type="match status" value="1"/>
</dbReference>
<dbReference type="PROSITE" id="PS51707">
    <property type="entry name" value="CYTH"/>
    <property type="match status" value="1"/>
</dbReference>
<feature type="domain" description="CYTH" evidence="1">
    <location>
        <begin position="1"/>
        <end position="217"/>
    </location>
</feature>
<accession>A0ABU9BZR8</accession>
<dbReference type="InterPro" id="IPR023577">
    <property type="entry name" value="CYTH_domain"/>
</dbReference>
<comment type="caution">
    <text evidence="2">The sequence shown here is derived from an EMBL/GenBank/DDBJ whole genome shotgun (WGS) entry which is preliminary data.</text>
</comment>
<evidence type="ECO:0000259" key="1">
    <source>
        <dbReference type="PROSITE" id="PS51707"/>
    </source>
</evidence>
<sequence length="343" mass="35853">MIEIELKFQVPTAARQAVQAEVKAHAGAACTRLQARYVDTPEQHLARARAALRLRREGPVWVQTLKAQGVDLLQRLEHNAPVDPADGDPPALRLARHAGTPALPALARALGCTDDAMNEAARTDNTLGLGVVFETDIRRGHAPLTVAPGSTVVELAFDDGEIRGGGRAQAVCELEMELLQGDVAGLLATAADWVQRHGLWLDVRSKAERGNLLAQGLQASPPQQPPAAIAGQPGHEAVSACLHAALRNAAVVADPAADQAAAPVAAPQAHTQALVAGLGRLHSLLSRHAAESGLAESLILWLAPLDVAGAAQTRAAGRLVRSAAFNQWVLGVLGWCAAQRPSA</sequence>
<dbReference type="EMBL" id="JBBUTI010000001">
    <property type="protein sequence ID" value="MEK8045088.1"/>
    <property type="molecule type" value="Genomic_DNA"/>
</dbReference>
<protein>
    <submittedName>
        <fullName evidence="2">CYTH domain-containing protein</fullName>
    </submittedName>
</protein>
<proteinExistence type="predicted"/>
<name>A0ABU9BZR8_9BURK</name>
<dbReference type="InterPro" id="IPR039013">
    <property type="entry name" value="YgiF"/>
</dbReference>
<dbReference type="Pfam" id="PF01928">
    <property type="entry name" value="CYTH"/>
    <property type="match status" value="1"/>
</dbReference>
<dbReference type="SUPFAM" id="SSF55154">
    <property type="entry name" value="CYTH-like phosphatases"/>
    <property type="match status" value="1"/>
</dbReference>
<dbReference type="SMART" id="SM01118">
    <property type="entry name" value="CYTH"/>
    <property type="match status" value="1"/>
</dbReference>
<organism evidence="2 3">
    <name type="scientific">Ideonella margarita</name>
    <dbReference type="NCBI Taxonomy" id="2984191"/>
    <lineage>
        <taxon>Bacteria</taxon>
        <taxon>Pseudomonadati</taxon>
        <taxon>Pseudomonadota</taxon>
        <taxon>Betaproteobacteria</taxon>
        <taxon>Burkholderiales</taxon>
        <taxon>Sphaerotilaceae</taxon>
        <taxon>Ideonella</taxon>
    </lineage>
</organism>
<gene>
    <name evidence="2" type="ORF">AACH00_01860</name>
</gene>
<dbReference type="RefSeq" id="WP_341397234.1">
    <property type="nucleotide sequence ID" value="NZ_JBBUTI010000001.1"/>
</dbReference>
<dbReference type="PANTHER" id="PTHR39569">
    <property type="entry name" value="INORGANIC TRIPHOSPHATASE"/>
    <property type="match status" value="1"/>
</dbReference>
<evidence type="ECO:0000313" key="3">
    <source>
        <dbReference type="Proteomes" id="UP001379945"/>
    </source>
</evidence>